<reference evidence="2 3" key="1">
    <citation type="submission" date="2019-01" db="EMBL/GenBank/DDBJ databases">
        <title>Nocardioides guangzhouensis sp. nov., an actinobacterium isolated from soil.</title>
        <authorList>
            <person name="Fu Y."/>
            <person name="Cai Y."/>
            <person name="Lin Z."/>
            <person name="Chen P."/>
        </authorList>
    </citation>
    <scope>NUCLEOTIDE SEQUENCE [LARGE SCALE GENOMIC DNA]</scope>
    <source>
        <strain evidence="2 3">130</strain>
    </source>
</reference>
<dbReference type="InterPro" id="IPR040829">
    <property type="entry name" value="Cap16_NUDIX"/>
</dbReference>
<organism evidence="2 3">
    <name type="scientific">Nocardioides guangzhouensis</name>
    <dbReference type="NCBI Taxonomy" id="2497878"/>
    <lineage>
        <taxon>Bacteria</taxon>
        <taxon>Bacillati</taxon>
        <taxon>Actinomycetota</taxon>
        <taxon>Actinomycetes</taxon>
        <taxon>Propionibacteriales</taxon>
        <taxon>Nocardioidaceae</taxon>
        <taxon>Nocardioides</taxon>
    </lineage>
</organism>
<dbReference type="Pfam" id="PF18167">
    <property type="entry name" value="Sa_NUDIX"/>
    <property type="match status" value="1"/>
</dbReference>
<accession>A0A4Q4ZGH9</accession>
<feature type="domain" description="CD-NTase-associated protein 16 NUDIX" evidence="1">
    <location>
        <begin position="49"/>
        <end position="246"/>
    </location>
</feature>
<gene>
    <name evidence="2" type="ORF">EKO23_06805</name>
</gene>
<evidence type="ECO:0000259" key="1">
    <source>
        <dbReference type="Pfam" id="PF18167"/>
    </source>
</evidence>
<sequence>MLLSDPDGGAFAVASGLAVGFAIPLIDTALVHGQHLRIAWYSLLTWRARVRVSASYLYRIRVDNQYLLVKGKRFDQYQPVGGVYKAHASSSGRRNELKVLDDDLLVPDEVSEGDLRIRVPGRNLMAFVRWFEEGRGREADGWREFFEELVATGILPGKAFRFVKYDVVRRYYHPLRYSPWAESKELLVADILELLPTPEQLTHLRNLKSQPDPRYLWATEDQIRRRGATSGSADQPIRIAETAEWTI</sequence>
<dbReference type="EMBL" id="SDKM01000007">
    <property type="protein sequence ID" value="RYP87300.1"/>
    <property type="molecule type" value="Genomic_DNA"/>
</dbReference>
<dbReference type="AlphaFoldDB" id="A0A4Q4ZGH9"/>
<dbReference type="OrthoDB" id="791606at2"/>
<name>A0A4Q4ZGH9_9ACTN</name>
<dbReference type="Proteomes" id="UP000295198">
    <property type="component" value="Unassembled WGS sequence"/>
</dbReference>
<comment type="caution">
    <text evidence="2">The sequence shown here is derived from an EMBL/GenBank/DDBJ whole genome shotgun (WGS) entry which is preliminary data.</text>
</comment>
<evidence type="ECO:0000313" key="2">
    <source>
        <dbReference type="EMBL" id="RYP87300.1"/>
    </source>
</evidence>
<evidence type="ECO:0000313" key="3">
    <source>
        <dbReference type="Proteomes" id="UP000295198"/>
    </source>
</evidence>
<proteinExistence type="predicted"/>
<keyword evidence="3" id="KW-1185">Reference proteome</keyword>
<protein>
    <recommendedName>
        <fullName evidence="1">CD-NTase-associated protein 16 NUDIX domain-containing protein</fullName>
    </recommendedName>
</protein>